<dbReference type="Proteomes" id="UP000191661">
    <property type="component" value="Unassembled WGS sequence"/>
</dbReference>
<evidence type="ECO:0000259" key="11">
    <source>
        <dbReference type="Pfam" id="PF04455"/>
    </source>
</evidence>
<evidence type="ECO:0000256" key="4">
    <source>
        <dbReference type="ARBA" id="ARBA00023239"/>
    </source>
</evidence>
<reference evidence="14 15" key="1">
    <citation type="submission" date="2014-12" db="EMBL/GenBank/DDBJ databases">
        <title>Genome sequence of Methanobrevibacter arboriphilicus DH1, DSM1125.</title>
        <authorList>
            <person name="Poehlein A."/>
            <person name="Thauer R.K."/>
            <person name="Seedorf H."/>
            <person name="Daniel R."/>
        </authorList>
    </citation>
    <scope>NUCLEOTIDE SEQUENCE [LARGE SCALE GENOMIC DNA]</scope>
    <source>
        <strain evidence="14 15">DH1</strain>
    </source>
</reference>
<dbReference type="InterPro" id="IPR007545">
    <property type="entry name" value="LOR/SDH_bifunc_enz_cons_dom"/>
</dbReference>
<keyword evidence="3" id="KW-0520">NAD</keyword>
<dbReference type="Pfam" id="PF04455">
    <property type="entry name" value="Saccharop_dh_N"/>
    <property type="match status" value="1"/>
</dbReference>
<dbReference type="InterPro" id="IPR048963">
    <property type="entry name" value="ArgZ/ArgE-like_C_2nd"/>
</dbReference>
<dbReference type="EMBL" id="JXMW01000014">
    <property type="protein sequence ID" value="OQD58478.1"/>
    <property type="molecule type" value="Genomic_DNA"/>
</dbReference>
<keyword evidence="2" id="KW-0547">Nucleotide-binding</keyword>
<evidence type="ECO:0000256" key="2">
    <source>
        <dbReference type="ARBA" id="ARBA00022741"/>
    </source>
</evidence>
<evidence type="ECO:0000256" key="3">
    <source>
        <dbReference type="ARBA" id="ARBA00023027"/>
    </source>
</evidence>
<dbReference type="AlphaFoldDB" id="A0A1V6N1A6"/>
<feature type="domain" description="Arginine dihydrolase ArgZ/ArgE-like C-terminal first subdomain" evidence="13">
    <location>
        <begin position="104"/>
        <end position="189"/>
    </location>
</feature>
<keyword evidence="4" id="KW-0456">Lyase</keyword>
<evidence type="ECO:0000313" key="15">
    <source>
        <dbReference type="Proteomes" id="UP000191661"/>
    </source>
</evidence>
<dbReference type="EC" id="4.3.1.12" evidence="8"/>
<dbReference type="GO" id="GO:0008473">
    <property type="term" value="F:ornithine cyclodeaminase activity"/>
    <property type="evidence" value="ECO:0007669"/>
    <property type="project" value="UniProtKB-EC"/>
</dbReference>
<evidence type="ECO:0000256" key="9">
    <source>
        <dbReference type="ARBA" id="ARBA00072993"/>
    </source>
</evidence>
<dbReference type="Pfam" id="PF21571">
    <property type="entry name" value="ArgZ-like_C_1st"/>
    <property type="match status" value="1"/>
</dbReference>
<evidence type="ECO:0000259" key="12">
    <source>
        <dbReference type="Pfam" id="PF21570"/>
    </source>
</evidence>
<dbReference type="InterPro" id="IPR005239">
    <property type="entry name" value="ArgZ/ArgE-like"/>
</dbReference>
<comment type="caution">
    <text evidence="14">The sequence shown here is derived from an EMBL/GenBank/DDBJ whole genome shotgun (WGS) entry which is preliminary data.</text>
</comment>
<evidence type="ECO:0000256" key="1">
    <source>
        <dbReference type="ARBA" id="ARBA00001911"/>
    </source>
</evidence>
<sequence>MNQREIELFGHIIDSLILPKTLDIIMDQGGDFKIIDLNVGKRKSDVSRAKIIVSADSPSLLNQILDELSEIGATISAIEEVELVASPNDKVAPDNFYSTTNHVTHILHNGNWLLVENIEMDCMIVIDIDENNNTKAYCKPIGRIKKGDLIVVGREGIRVTPPERPRGKQGVFEFMNSEVSSEKPLMSIIENIASEIKEIKSRGGKIAIVGGPAIVHTGSADLMAKMIKEGYIDVVFAGNALATHDIENALYGTSLGVCVKTGEVVSRGHTHHMRAINTINGSGSIKEAVVDGTLKNGIMYECIKNNVPFVLAGSIRDDGPLPDVITDVLEAQEMMREYSKDVDMVIMIATMLHSIATGNILPSRVKSVCVDINPATVTKLADRGSAQVLSVVTDIGAFLPTLYNELEK</sequence>
<dbReference type="Gene3D" id="3.40.50.10690">
    <property type="entry name" value="putative lor/sdh protein like domains"/>
    <property type="match status" value="1"/>
</dbReference>
<evidence type="ECO:0000313" key="14">
    <source>
        <dbReference type="EMBL" id="OQD58478.1"/>
    </source>
</evidence>
<comment type="cofactor">
    <cofactor evidence="1">
        <name>NAD(+)</name>
        <dbReference type="ChEBI" id="CHEBI:57540"/>
    </cofactor>
</comment>
<evidence type="ECO:0000256" key="7">
    <source>
        <dbReference type="ARBA" id="ARBA00061348"/>
    </source>
</evidence>
<name>A0A1V6N1A6_METAZ</name>
<feature type="domain" description="Arginine dihydrolase ArgZ/ArgE-like C-terminal second subdomain" evidence="12">
    <location>
        <begin position="191"/>
        <end position="402"/>
    </location>
</feature>
<comment type="similarity">
    <text evidence="7">Belongs to the AgrE/ArgZ ornithine cyclodeaminase family.</text>
</comment>
<comment type="catalytic activity">
    <reaction evidence="5">
        <text>L-ornithine = L-proline + NH4(+)</text>
        <dbReference type="Rhea" id="RHEA:24368"/>
        <dbReference type="ChEBI" id="CHEBI:28938"/>
        <dbReference type="ChEBI" id="CHEBI:46911"/>
        <dbReference type="ChEBI" id="CHEBI:60039"/>
        <dbReference type="EC" id="4.3.1.12"/>
    </reaction>
</comment>
<dbReference type="CDD" id="cd12144">
    <property type="entry name" value="SDH_N_domain"/>
    <property type="match status" value="1"/>
</dbReference>
<dbReference type="RefSeq" id="WP_080460623.1">
    <property type="nucleotide sequence ID" value="NZ_JXMW01000014.1"/>
</dbReference>
<dbReference type="OrthoDB" id="64170at2157"/>
<evidence type="ECO:0000256" key="5">
    <source>
        <dbReference type="ARBA" id="ARBA00052109"/>
    </source>
</evidence>
<evidence type="ECO:0000256" key="8">
    <source>
        <dbReference type="ARBA" id="ARBA00066346"/>
    </source>
</evidence>
<gene>
    <name evidence="14" type="ORF">MBBAR_14c00090</name>
</gene>
<dbReference type="NCBIfam" id="TIGR00300">
    <property type="entry name" value="TIGR00300 family protein"/>
    <property type="match status" value="1"/>
</dbReference>
<accession>A0A1V6N1A6</accession>
<organism evidence="14 15">
    <name type="scientific">Methanobrevibacter arboriphilus JCM 13429 = DSM 1125</name>
    <dbReference type="NCBI Taxonomy" id="1300164"/>
    <lineage>
        <taxon>Archaea</taxon>
        <taxon>Methanobacteriati</taxon>
        <taxon>Methanobacteriota</taxon>
        <taxon>Methanomada group</taxon>
        <taxon>Methanobacteria</taxon>
        <taxon>Methanobacteriales</taxon>
        <taxon>Methanobacteriaceae</taxon>
        <taxon>Methanobrevibacter</taxon>
    </lineage>
</organism>
<comment type="function">
    <text evidence="6">Catalyzes the conversion of ornithine to proline, with the release of ammonia.</text>
</comment>
<feature type="domain" description="LOR/SDH bifunctional enzyme conserved" evidence="11">
    <location>
        <begin position="4"/>
        <end position="102"/>
    </location>
</feature>
<evidence type="ECO:0000256" key="10">
    <source>
        <dbReference type="ARBA" id="ARBA00081581"/>
    </source>
</evidence>
<evidence type="ECO:0000259" key="13">
    <source>
        <dbReference type="Pfam" id="PF21571"/>
    </source>
</evidence>
<dbReference type="Gene3D" id="2.40.420.10">
    <property type="entry name" value="conserved putative lor/sdh protein from methanococcus maripaludis s2 domain"/>
    <property type="match status" value="1"/>
</dbReference>
<proteinExistence type="inferred from homology"/>
<dbReference type="Pfam" id="PF21570">
    <property type="entry name" value="ArgZ-like_C_2nd"/>
    <property type="match status" value="1"/>
</dbReference>
<keyword evidence="15" id="KW-1185">Reference proteome</keyword>
<evidence type="ECO:0000256" key="6">
    <source>
        <dbReference type="ARBA" id="ARBA00056756"/>
    </source>
</evidence>
<protein>
    <recommendedName>
        <fullName evidence="9">Ornithine cyclodeaminase</fullName>
        <ecNumber evidence="8">4.3.1.12</ecNumber>
    </recommendedName>
    <alternativeName>
        <fullName evidence="10">Archaeal ornithine cyclodeaminase</fullName>
    </alternativeName>
</protein>
<dbReference type="GO" id="GO:0000166">
    <property type="term" value="F:nucleotide binding"/>
    <property type="evidence" value="ECO:0007669"/>
    <property type="project" value="UniProtKB-KW"/>
</dbReference>
<dbReference type="InterPro" id="IPR048964">
    <property type="entry name" value="ArgZ/ArgE-like_C_1st"/>
</dbReference>